<dbReference type="InParanoid" id="A0A6J0T435"/>
<dbReference type="KEGG" id="pvt:110075287"/>
<feature type="compositionally biased region" description="Basic and acidic residues" evidence="7">
    <location>
        <begin position="1018"/>
        <end position="1060"/>
    </location>
</feature>
<dbReference type="CTD" id="51281"/>
<name>A0A6J0T435_9SAUR</name>
<dbReference type="InterPro" id="IPR002893">
    <property type="entry name" value="Znf_MYND"/>
</dbReference>
<organism evidence="9 10">
    <name type="scientific">Pogona vitticeps</name>
    <name type="common">central bearded dragon</name>
    <dbReference type="NCBI Taxonomy" id="103695"/>
    <lineage>
        <taxon>Eukaryota</taxon>
        <taxon>Metazoa</taxon>
        <taxon>Chordata</taxon>
        <taxon>Craniata</taxon>
        <taxon>Vertebrata</taxon>
        <taxon>Euteleostomi</taxon>
        <taxon>Lepidosauria</taxon>
        <taxon>Squamata</taxon>
        <taxon>Bifurcata</taxon>
        <taxon>Unidentata</taxon>
        <taxon>Episquamata</taxon>
        <taxon>Toxicofera</taxon>
        <taxon>Iguania</taxon>
        <taxon>Acrodonta</taxon>
        <taxon>Agamidae</taxon>
        <taxon>Amphibolurinae</taxon>
        <taxon>Pogona</taxon>
    </lineage>
</organism>
<feature type="repeat" description="ANK" evidence="5">
    <location>
        <begin position="753"/>
        <end position="785"/>
    </location>
</feature>
<feature type="region of interest" description="Disordered" evidence="7">
    <location>
        <begin position="1"/>
        <end position="73"/>
    </location>
</feature>
<feature type="domain" description="MYND-type" evidence="8">
    <location>
        <begin position="934"/>
        <end position="974"/>
    </location>
</feature>
<dbReference type="PROSITE" id="PS50297">
    <property type="entry name" value="ANK_REP_REGION"/>
    <property type="match status" value="3"/>
</dbReference>
<feature type="region of interest" description="Disordered" evidence="7">
    <location>
        <begin position="997"/>
        <end position="1073"/>
    </location>
</feature>
<gene>
    <name evidence="10" type="primary">ANKMY1</name>
</gene>
<dbReference type="InterPro" id="IPR003409">
    <property type="entry name" value="MORN"/>
</dbReference>
<dbReference type="SUPFAM" id="SSF144232">
    <property type="entry name" value="HIT/MYND zinc finger-like"/>
    <property type="match status" value="1"/>
</dbReference>
<dbReference type="PANTHER" id="PTHR15897">
    <property type="entry name" value="ANKYRIN REPEAT AND MYND DOMAIN PROTEIN 1"/>
    <property type="match status" value="1"/>
</dbReference>
<evidence type="ECO:0000256" key="2">
    <source>
        <dbReference type="ARBA" id="ARBA00022737"/>
    </source>
</evidence>
<dbReference type="Pfam" id="PF12796">
    <property type="entry name" value="Ank_2"/>
    <property type="match status" value="1"/>
</dbReference>
<evidence type="ECO:0000256" key="3">
    <source>
        <dbReference type="ARBA" id="ARBA00022771"/>
    </source>
</evidence>
<accession>A0A6J0T435</accession>
<dbReference type="Pfam" id="PF01753">
    <property type="entry name" value="zf-MYND"/>
    <property type="match status" value="1"/>
</dbReference>
<protein>
    <submittedName>
        <fullName evidence="10">Ankyrin repeat and MYND domain-containing protein 1 isoform X1</fullName>
    </submittedName>
</protein>
<dbReference type="SUPFAM" id="SSF82185">
    <property type="entry name" value="Histone H3 K4-specific methyltransferase SET7/9 N-terminal domain"/>
    <property type="match status" value="1"/>
</dbReference>
<keyword evidence="5" id="KW-0040">ANK repeat</keyword>
<proteinExistence type="predicted"/>
<feature type="repeat" description="ANK" evidence="5">
    <location>
        <begin position="382"/>
        <end position="414"/>
    </location>
</feature>
<dbReference type="Pfam" id="PF13637">
    <property type="entry name" value="Ank_4"/>
    <property type="match status" value="1"/>
</dbReference>
<feature type="region of interest" description="Disordered" evidence="7">
    <location>
        <begin position="439"/>
        <end position="511"/>
    </location>
</feature>
<dbReference type="RefSeq" id="XP_020642058.2">
    <property type="nucleotide sequence ID" value="XM_020786399.2"/>
</dbReference>
<evidence type="ECO:0000259" key="8">
    <source>
        <dbReference type="PROSITE" id="PS50865"/>
    </source>
</evidence>
<evidence type="ECO:0000256" key="7">
    <source>
        <dbReference type="SAM" id="MobiDB-lite"/>
    </source>
</evidence>
<keyword evidence="9" id="KW-1185">Reference proteome</keyword>
<dbReference type="InterPro" id="IPR053064">
    <property type="entry name" value="Ankyrin-MYND_domain-protein"/>
</dbReference>
<dbReference type="PROSITE" id="PS50088">
    <property type="entry name" value="ANK_REPEAT"/>
    <property type="match status" value="3"/>
</dbReference>
<evidence type="ECO:0000313" key="10">
    <source>
        <dbReference type="RefSeq" id="XP_020642058.2"/>
    </source>
</evidence>
<dbReference type="GeneID" id="110075287"/>
<evidence type="ECO:0000313" key="9">
    <source>
        <dbReference type="Proteomes" id="UP001652642"/>
    </source>
</evidence>
<keyword evidence="3 6" id="KW-0863">Zinc-finger</keyword>
<dbReference type="PROSITE" id="PS50865">
    <property type="entry name" value="ZF_MYND_2"/>
    <property type="match status" value="1"/>
</dbReference>
<keyword evidence="4" id="KW-0862">Zinc</keyword>
<dbReference type="OrthoDB" id="48314at2759"/>
<dbReference type="Gene3D" id="2.20.110.10">
    <property type="entry name" value="Histone H3 K4-specific methyltransferase SET7/9 N-terminal domain"/>
    <property type="match status" value="1"/>
</dbReference>
<dbReference type="Proteomes" id="UP001652642">
    <property type="component" value="Chromosome 3"/>
</dbReference>
<dbReference type="GO" id="GO:0008270">
    <property type="term" value="F:zinc ion binding"/>
    <property type="evidence" value="ECO:0007669"/>
    <property type="project" value="UniProtKB-KW"/>
</dbReference>
<dbReference type="InterPro" id="IPR036770">
    <property type="entry name" value="Ankyrin_rpt-contain_sf"/>
</dbReference>
<dbReference type="SMART" id="SM00698">
    <property type="entry name" value="MORN"/>
    <property type="match status" value="3"/>
</dbReference>
<feature type="compositionally biased region" description="Basic and acidic residues" evidence="7">
    <location>
        <begin position="494"/>
        <end position="508"/>
    </location>
</feature>
<dbReference type="Gene3D" id="1.25.40.20">
    <property type="entry name" value="Ankyrin repeat-containing domain"/>
    <property type="match status" value="2"/>
</dbReference>
<dbReference type="InterPro" id="IPR002110">
    <property type="entry name" value="Ankyrin_rpt"/>
</dbReference>
<dbReference type="Gene3D" id="1.10.220.160">
    <property type="match status" value="1"/>
</dbReference>
<feature type="compositionally biased region" description="Acidic residues" evidence="7">
    <location>
        <begin position="48"/>
        <end position="62"/>
    </location>
</feature>
<feature type="compositionally biased region" description="Low complexity" evidence="7">
    <location>
        <begin position="458"/>
        <end position="493"/>
    </location>
</feature>
<dbReference type="Pfam" id="PF02493">
    <property type="entry name" value="MORN"/>
    <property type="match status" value="4"/>
</dbReference>
<dbReference type="AlphaFoldDB" id="A0A6J0T435"/>
<keyword evidence="1" id="KW-0479">Metal-binding</keyword>
<feature type="repeat" description="ANK" evidence="5">
    <location>
        <begin position="716"/>
        <end position="753"/>
    </location>
</feature>
<feature type="compositionally biased region" description="Basic and acidic residues" evidence="7">
    <location>
        <begin position="24"/>
        <end position="36"/>
    </location>
</feature>
<dbReference type="PROSITE" id="PS01360">
    <property type="entry name" value="ZF_MYND_1"/>
    <property type="match status" value="1"/>
</dbReference>
<keyword evidence="2" id="KW-0677">Repeat</keyword>
<dbReference type="SUPFAM" id="SSF48403">
    <property type="entry name" value="Ankyrin repeat"/>
    <property type="match status" value="2"/>
</dbReference>
<feature type="compositionally biased region" description="Basic residues" evidence="7">
    <location>
        <begin position="997"/>
        <end position="1017"/>
    </location>
</feature>
<reference evidence="10" key="1">
    <citation type="submission" date="2025-08" db="UniProtKB">
        <authorList>
            <consortium name="RefSeq"/>
        </authorList>
    </citation>
    <scope>IDENTIFICATION</scope>
</reference>
<evidence type="ECO:0000256" key="1">
    <source>
        <dbReference type="ARBA" id="ARBA00022723"/>
    </source>
</evidence>
<evidence type="ECO:0000256" key="5">
    <source>
        <dbReference type="PROSITE-ProRule" id="PRU00023"/>
    </source>
</evidence>
<sequence>MEAVQAASEALRVDKHKGGGSLSRDGDSFHGEKTESDFEPESVLNYDGDGEDEESDEEESNELQDRFPEEDLNNNKIEYKTGMQEWPDGSSYKGQFAFDLKLGYGEFAWDNGERYVGQFYKDHRHGKGIYFWPDGSKFSGSFYLSRKEGYGTMEFNDGRKFQGLYKADERFGPGIETYPDYTQDVGLWHRSHIIKLCTEIPGYFILSDFPELSVYFDVESSRDYISEDSSTMWDLNEEKDPFFYRFKQLLLNDDSYTLPENMYIYSIDADHLPLTRTFLKEFDFQYFKKRKRLAYEKRWPITNITPFLIRMQKHMYKYRHCQKDVDWDVNFILEGHRNGFGAKGRKECAAELLIVKSAEGDCNRVYEILRDNLAHPDVADVHGYTALAAAAMSCRDDIINLLLDNGADVNKCSDEGLSALSMCIIHYFPAESFQSNIAEQNRSRKEAGEVGEEISTVSPQLSQSEVSQPSPESAENKISSPTTPLSPAPLSSAEKAEGGTDTEAKLSEDTEYAIGEKSSGTICGVYNYEIKVTAEAMQRGAVVLSHHMLKLPCFPDSEEIVQHEGTIRRMAISITEQKKRLATIKLLLKRGADPNMCSIPMHVLFFAVKAADAKVVKILLEAGAKTDIRLPTRLGGVAPLHIAAALPVEEGIEITELLLHSATNPDVKAEDENDVYRLDRVLKNELTEAPSMMKMFNETGPSKFYYRECNTIPEEGGRTPLHIACERTDDFKNAAEVVHLLLEHSANPNLLWSGHSPLSLAVASGNDQAVAELLGSGADPNLPLSRGVGSALCSVTNPAYEHSRTLADKMALINTLIAGGADMLMPITIGDETRSAVGTVVDYAYFKYYQDKRMMRTPYHALSPSERDLFSARRKLLEFLSERLRETVILKEKQWDKEELRRLKYASTRRQSTAGSGVVLPETDTSRLPFFKYCYQCGRSVGVNLSPCTRCFETYTCSKSCKAKAWNERHKRECMQPDASSAAESDEVEFSSLLSVRMRRRSRGAKGKVAPPRRKPKEIKEKKPVLPRHKMEEKKAKLLKEDKWRGKPEKSKGGPEKSSSHADLPYTGNYSFI</sequence>
<evidence type="ECO:0000256" key="6">
    <source>
        <dbReference type="PROSITE-ProRule" id="PRU00134"/>
    </source>
</evidence>
<dbReference type="SMART" id="SM00248">
    <property type="entry name" value="ANK"/>
    <property type="match status" value="6"/>
</dbReference>
<dbReference type="PANTHER" id="PTHR15897:SF2">
    <property type="entry name" value="ANKYRIN REPEAT AND MYND DOMAIN-CONTAINING PROTEIN 1"/>
    <property type="match status" value="1"/>
</dbReference>
<evidence type="ECO:0000256" key="4">
    <source>
        <dbReference type="ARBA" id="ARBA00022833"/>
    </source>
</evidence>
<dbReference type="Gene3D" id="6.10.140.2220">
    <property type="match status" value="1"/>
</dbReference>